<dbReference type="PANTHER" id="PTHR22762:SF89">
    <property type="entry name" value="ALPHA-XYLOSIDASE"/>
    <property type="match status" value="1"/>
</dbReference>
<feature type="domain" description="Glycosyl hydrolase family 31 C-terminal" evidence="6">
    <location>
        <begin position="513"/>
        <end position="608"/>
    </location>
</feature>
<evidence type="ECO:0000256" key="3">
    <source>
        <dbReference type="ARBA" id="ARBA00012741"/>
    </source>
</evidence>
<evidence type="ECO:0000256" key="1">
    <source>
        <dbReference type="ARBA" id="ARBA00001657"/>
    </source>
</evidence>
<dbReference type="InterPro" id="IPR017853">
    <property type="entry name" value="GH"/>
</dbReference>
<evidence type="ECO:0000256" key="2">
    <source>
        <dbReference type="ARBA" id="ARBA00007806"/>
    </source>
</evidence>
<dbReference type="GO" id="GO:0005975">
    <property type="term" value="P:carbohydrate metabolic process"/>
    <property type="evidence" value="ECO:0007669"/>
    <property type="project" value="InterPro"/>
</dbReference>
<protein>
    <recommendedName>
        <fullName evidence="3">alpha-glucosidase</fullName>
        <ecNumber evidence="3">3.2.1.20</ecNumber>
    </recommendedName>
</protein>
<keyword evidence="4 7" id="KW-0378">Hydrolase</keyword>
<comment type="caution">
    <text evidence="7">The sequence shown here is derived from an EMBL/GenBank/DDBJ whole genome shotgun (WGS) entry which is preliminary data.</text>
</comment>
<reference evidence="7" key="1">
    <citation type="journal article" date="2023" name="Mol. Phylogenet. Evol.">
        <title>Genome-scale phylogeny and comparative genomics of the fungal order Sordariales.</title>
        <authorList>
            <person name="Hensen N."/>
            <person name="Bonometti L."/>
            <person name="Westerberg I."/>
            <person name="Brannstrom I.O."/>
            <person name="Guillou S."/>
            <person name="Cros-Aarteil S."/>
            <person name="Calhoun S."/>
            <person name="Haridas S."/>
            <person name="Kuo A."/>
            <person name="Mondo S."/>
            <person name="Pangilinan J."/>
            <person name="Riley R."/>
            <person name="LaButti K."/>
            <person name="Andreopoulos B."/>
            <person name="Lipzen A."/>
            <person name="Chen C."/>
            <person name="Yan M."/>
            <person name="Daum C."/>
            <person name="Ng V."/>
            <person name="Clum A."/>
            <person name="Steindorff A."/>
            <person name="Ohm R.A."/>
            <person name="Martin F."/>
            <person name="Silar P."/>
            <person name="Natvig D.O."/>
            <person name="Lalanne C."/>
            <person name="Gautier V."/>
            <person name="Ament-Velasquez S.L."/>
            <person name="Kruys A."/>
            <person name="Hutchinson M.I."/>
            <person name="Powell A.J."/>
            <person name="Barry K."/>
            <person name="Miller A.N."/>
            <person name="Grigoriev I.V."/>
            <person name="Debuchy R."/>
            <person name="Gladieux P."/>
            <person name="Hiltunen Thoren M."/>
            <person name="Johannesson H."/>
        </authorList>
    </citation>
    <scope>NUCLEOTIDE SEQUENCE</scope>
    <source>
        <strain evidence="7">PSN293</strain>
    </source>
</reference>
<evidence type="ECO:0000259" key="5">
    <source>
        <dbReference type="Pfam" id="PF01055"/>
    </source>
</evidence>
<evidence type="ECO:0000256" key="4">
    <source>
        <dbReference type="RuleBase" id="RU361185"/>
    </source>
</evidence>
<evidence type="ECO:0000259" key="6">
    <source>
        <dbReference type="Pfam" id="PF21365"/>
    </source>
</evidence>
<sequence>MDSISDSPERYSFPSCPVADAKAVVGGADGDKFRFTVLTERLIRYEWSNDGTFEDRASTLAVFRKFEPPKFEVEDAKDKVTLTTKAFTLTYRKAGSFEDGGLSVHVGGETWKYDGESYGDLGGTARTLDNADGRIPLEPGVLSRKPYSVLDDSKSMLFDDKGWIGTRVDGRKDGYVFAHNGHCKSAIKDFYSLSGRQPLLPRWALGNWWSRYHEYTAHEYKELVRHFEQEEIPLTVAVLDMDWHKVKIPAKYGSGWTGYSWNRDLFPNPPKFLEWLRRKGLKVTVNDHPADGIRAFEDLYEEVAKALGHDTSKEAPIPFDCTDRKFMDAYFDVLKKKLEDEGIDFWWMDWQQGDKTKLPGVDPLWVLNHYHYLTSKRNMARLDKPLTFSRYAGPGSHRYPIGFSGDTYITWESLKFQPEFTATASNIGYGWWSHDIGGHMFGIRSNEMMVRWVQLGCFSPILRLHATKDVWLSKEPWMYEDQAHKAIKHFLVFRHQLIPYLFTMSVRASYDNEPLIQPMYWSHGDQEESHSVPNQYYFGPRLIVVPITSPNDKATFSGSVKAWLPPSDTNRRYIDLFKPTMVYDSGRYITLHRSLDQIPVLAPEGTIIALEVPEWFYFCAVDHPPKFRHGAAKRPDIHIKLVVGADASFELVEEPVAQDDADDVHPPRSSFVSTFIKWSQKEGKLTITPGRNDINKERLWLVEVVGVTDPRAAGPLFYGSTWHEVRPGKAGREFLSAKARRENSTFRILDQSPRNLEVNIGLGKDLQLDVVDIRDRVEEVLYRCEMEYRPKTTIWSLVTGDGEDGDVGERVEKLKKLEKVPASVKELILEIWGADGRSEGNAAGFPLDVDQVQEDEEEEYDDLTLEGLTVRSVDGDTVLIHRK</sequence>
<accession>A0AAN6XVZ5</accession>
<dbReference type="Gene3D" id="3.20.20.80">
    <property type="entry name" value="Glycosidases"/>
    <property type="match status" value="1"/>
</dbReference>
<comment type="catalytic activity">
    <reaction evidence="1">
        <text>Hydrolysis of terminal, non-reducing (1-&gt;4)-linked alpha-D-glucose residues with release of alpha-D-glucose.</text>
        <dbReference type="EC" id="3.2.1.20"/>
    </reaction>
</comment>
<evidence type="ECO:0000313" key="7">
    <source>
        <dbReference type="EMBL" id="KAK4207658.1"/>
    </source>
</evidence>
<name>A0AAN6XVZ5_9PEZI</name>
<evidence type="ECO:0000313" key="8">
    <source>
        <dbReference type="Proteomes" id="UP001301769"/>
    </source>
</evidence>
<gene>
    <name evidence="7" type="ORF">QBC37DRAFT_433130</name>
</gene>
<reference evidence="7" key="2">
    <citation type="submission" date="2023-05" db="EMBL/GenBank/DDBJ databases">
        <authorList>
            <consortium name="Lawrence Berkeley National Laboratory"/>
            <person name="Steindorff A."/>
            <person name="Hensen N."/>
            <person name="Bonometti L."/>
            <person name="Westerberg I."/>
            <person name="Brannstrom I.O."/>
            <person name="Guillou S."/>
            <person name="Cros-Aarteil S."/>
            <person name="Calhoun S."/>
            <person name="Haridas S."/>
            <person name="Kuo A."/>
            <person name="Mondo S."/>
            <person name="Pangilinan J."/>
            <person name="Riley R."/>
            <person name="Labutti K."/>
            <person name="Andreopoulos B."/>
            <person name="Lipzen A."/>
            <person name="Chen C."/>
            <person name="Yanf M."/>
            <person name="Daum C."/>
            <person name="Ng V."/>
            <person name="Clum A."/>
            <person name="Ohm R."/>
            <person name="Martin F."/>
            <person name="Silar P."/>
            <person name="Natvig D."/>
            <person name="Lalanne C."/>
            <person name="Gautier V."/>
            <person name="Ament-Velasquez S.L."/>
            <person name="Kruys A."/>
            <person name="Hutchinson M.I."/>
            <person name="Powell A.J."/>
            <person name="Barry K."/>
            <person name="Miller A.N."/>
            <person name="Grigoriev I.V."/>
            <person name="Debuchy R."/>
            <person name="Gladieux P."/>
            <person name="Thoren M.H."/>
            <person name="Johannesson H."/>
        </authorList>
    </citation>
    <scope>NUCLEOTIDE SEQUENCE</scope>
    <source>
        <strain evidence="7">PSN293</strain>
    </source>
</reference>
<dbReference type="EMBL" id="MU858281">
    <property type="protein sequence ID" value="KAK4207658.1"/>
    <property type="molecule type" value="Genomic_DNA"/>
</dbReference>
<dbReference type="GO" id="GO:0004558">
    <property type="term" value="F:alpha-1,4-glucosidase activity"/>
    <property type="evidence" value="ECO:0007669"/>
    <property type="project" value="UniProtKB-EC"/>
</dbReference>
<dbReference type="SUPFAM" id="SSF51011">
    <property type="entry name" value="Glycosyl hydrolase domain"/>
    <property type="match status" value="1"/>
</dbReference>
<comment type="similarity">
    <text evidence="2 4">Belongs to the glycosyl hydrolase 31 family.</text>
</comment>
<dbReference type="CDD" id="cd06595">
    <property type="entry name" value="GH31_u1"/>
    <property type="match status" value="1"/>
</dbReference>
<organism evidence="7 8">
    <name type="scientific">Rhypophila decipiens</name>
    <dbReference type="NCBI Taxonomy" id="261697"/>
    <lineage>
        <taxon>Eukaryota</taxon>
        <taxon>Fungi</taxon>
        <taxon>Dikarya</taxon>
        <taxon>Ascomycota</taxon>
        <taxon>Pezizomycotina</taxon>
        <taxon>Sordariomycetes</taxon>
        <taxon>Sordariomycetidae</taxon>
        <taxon>Sordariales</taxon>
        <taxon>Naviculisporaceae</taxon>
        <taxon>Rhypophila</taxon>
    </lineage>
</organism>
<feature type="domain" description="Glycoside hydrolase family 31 TIM barrel" evidence="5">
    <location>
        <begin position="198"/>
        <end position="504"/>
    </location>
</feature>
<dbReference type="Pfam" id="PF01055">
    <property type="entry name" value="Glyco_hydro_31_2nd"/>
    <property type="match status" value="1"/>
</dbReference>
<keyword evidence="8" id="KW-1185">Reference proteome</keyword>
<dbReference type="GO" id="GO:0006491">
    <property type="term" value="P:N-glycan processing"/>
    <property type="evidence" value="ECO:0007669"/>
    <property type="project" value="TreeGrafter"/>
</dbReference>
<dbReference type="InterPro" id="IPR000322">
    <property type="entry name" value="Glyco_hydro_31_TIM"/>
</dbReference>
<dbReference type="SUPFAM" id="SSF51445">
    <property type="entry name" value="(Trans)glycosidases"/>
    <property type="match status" value="1"/>
</dbReference>
<keyword evidence="4" id="KW-0326">Glycosidase</keyword>
<dbReference type="PANTHER" id="PTHR22762">
    <property type="entry name" value="ALPHA-GLUCOSIDASE"/>
    <property type="match status" value="1"/>
</dbReference>
<proteinExistence type="inferred from homology"/>
<dbReference type="InterPro" id="IPR048395">
    <property type="entry name" value="Glyco_hydro_31_C"/>
</dbReference>
<dbReference type="AlphaFoldDB" id="A0AAN6XVZ5"/>
<dbReference type="EC" id="3.2.1.20" evidence="3"/>
<dbReference type="Pfam" id="PF21365">
    <property type="entry name" value="Glyco_hydro_31_3rd"/>
    <property type="match status" value="1"/>
</dbReference>
<dbReference type="Proteomes" id="UP001301769">
    <property type="component" value="Unassembled WGS sequence"/>
</dbReference>
<dbReference type="Gene3D" id="2.60.40.1760">
    <property type="entry name" value="glycosyl hydrolase (family 31)"/>
    <property type="match status" value="1"/>
</dbReference>